<keyword evidence="3" id="KW-1185">Reference proteome</keyword>
<gene>
    <name evidence="2" type="ORF">D9611_002020</name>
</gene>
<proteinExistence type="predicted"/>
<accession>A0A8H5CIY8</accession>
<dbReference type="Proteomes" id="UP000541558">
    <property type="component" value="Unassembled WGS sequence"/>
</dbReference>
<dbReference type="OrthoDB" id="10625380at2759"/>
<feature type="region of interest" description="Disordered" evidence="1">
    <location>
        <begin position="1"/>
        <end position="50"/>
    </location>
</feature>
<feature type="compositionally biased region" description="Polar residues" evidence="1">
    <location>
        <begin position="71"/>
        <end position="87"/>
    </location>
</feature>
<feature type="region of interest" description="Disordered" evidence="1">
    <location>
        <begin position="71"/>
        <end position="127"/>
    </location>
</feature>
<reference evidence="2 3" key="1">
    <citation type="journal article" date="2020" name="ISME J.">
        <title>Uncovering the hidden diversity of litter-decomposition mechanisms in mushroom-forming fungi.</title>
        <authorList>
            <person name="Floudas D."/>
            <person name="Bentzer J."/>
            <person name="Ahren D."/>
            <person name="Johansson T."/>
            <person name="Persson P."/>
            <person name="Tunlid A."/>
        </authorList>
    </citation>
    <scope>NUCLEOTIDE SEQUENCE [LARGE SCALE GENOMIC DNA]</scope>
    <source>
        <strain evidence="2 3">CBS 175.51</strain>
    </source>
</reference>
<dbReference type="EMBL" id="JAACJK010000001">
    <property type="protein sequence ID" value="KAF5342651.1"/>
    <property type="molecule type" value="Genomic_DNA"/>
</dbReference>
<organism evidence="2 3">
    <name type="scientific">Ephemerocybe angulata</name>
    <dbReference type="NCBI Taxonomy" id="980116"/>
    <lineage>
        <taxon>Eukaryota</taxon>
        <taxon>Fungi</taxon>
        <taxon>Dikarya</taxon>
        <taxon>Basidiomycota</taxon>
        <taxon>Agaricomycotina</taxon>
        <taxon>Agaricomycetes</taxon>
        <taxon>Agaricomycetidae</taxon>
        <taxon>Agaricales</taxon>
        <taxon>Agaricineae</taxon>
        <taxon>Psathyrellaceae</taxon>
        <taxon>Ephemerocybe</taxon>
    </lineage>
</organism>
<evidence type="ECO:0000256" key="1">
    <source>
        <dbReference type="SAM" id="MobiDB-lite"/>
    </source>
</evidence>
<comment type="caution">
    <text evidence="2">The sequence shown here is derived from an EMBL/GenBank/DDBJ whole genome shotgun (WGS) entry which is preliminary data.</text>
</comment>
<evidence type="ECO:0000313" key="2">
    <source>
        <dbReference type="EMBL" id="KAF5342651.1"/>
    </source>
</evidence>
<name>A0A8H5CIY8_9AGAR</name>
<feature type="compositionally biased region" description="Low complexity" evidence="1">
    <location>
        <begin position="1"/>
        <end position="24"/>
    </location>
</feature>
<evidence type="ECO:0000313" key="3">
    <source>
        <dbReference type="Proteomes" id="UP000541558"/>
    </source>
</evidence>
<dbReference type="AlphaFoldDB" id="A0A8H5CIY8"/>
<protein>
    <submittedName>
        <fullName evidence="2">Uncharacterized protein</fullName>
    </submittedName>
</protein>
<sequence>MTFSSRFKSIFSSSSSTNTSRSNSPTGIPPYEDSRGRLHQRTRSPTVSSAYANEVASFSDLDWMLSASPTATLTESDTSVANASRRGSSGEPRTKKKRRPVSMFAPRQFARSASAESRDRRAAASPVWESHRNRSANPFAFISYVPGRRAYSMPSMTPFF</sequence>